<dbReference type="InterPro" id="IPR016024">
    <property type="entry name" value="ARM-type_fold"/>
</dbReference>
<dbReference type="STRING" id="337451.A0A3S3N6R7"/>
<dbReference type="GO" id="GO:0000159">
    <property type="term" value="C:protein phosphatase type 2A complex"/>
    <property type="evidence" value="ECO:0007669"/>
    <property type="project" value="InterPro"/>
</dbReference>
<accession>A0A3S3N6R7</accession>
<protein>
    <submittedName>
        <fullName evidence="1">Serine/threonine protein phosphatase 2A regulatory subunit B' theta isoform</fullName>
    </submittedName>
</protein>
<organism evidence="1 2">
    <name type="scientific">Cinnamomum micranthum f. kanehirae</name>
    <dbReference type="NCBI Taxonomy" id="337451"/>
    <lineage>
        <taxon>Eukaryota</taxon>
        <taxon>Viridiplantae</taxon>
        <taxon>Streptophyta</taxon>
        <taxon>Embryophyta</taxon>
        <taxon>Tracheophyta</taxon>
        <taxon>Spermatophyta</taxon>
        <taxon>Magnoliopsida</taxon>
        <taxon>Magnoliidae</taxon>
        <taxon>Laurales</taxon>
        <taxon>Lauraceae</taxon>
        <taxon>Cinnamomum</taxon>
    </lineage>
</organism>
<dbReference type="GO" id="GO:0019888">
    <property type="term" value="F:protein phosphatase regulator activity"/>
    <property type="evidence" value="ECO:0007669"/>
    <property type="project" value="InterPro"/>
</dbReference>
<name>A0A3S3N6R7_9MAGN</name>
<dbReference type="EMBL" id="QPKB01000012">
    <property type="protein sequence ID" value="RWR96925.1"/>
    <property type="molecule type" value="Genomic_DNA"/>
</dbReference>
<reference evidence="1 2" key="1">
    <citation type="journal article" date="2019" name="Nat. Plants">
        <title>Stout camphor tree genome fills gaps in understanding of flowering plant genome evolution.</title>
        <authorList>
            <person name="Chaw S.M."/>
            <person name="Liu Y.C."/>
            <person name="Wu Y.W."/>
            <person name="Wang H.Y."/>
            <person name="Lin C.I."/>
            <person name="Wu C.S."/>
            <person name="Ke H.M."/>
            <person name="Chang L.Y."/>
            <person name="Hsu C.Y."/>
            <person name="Yang H.T."/>
            <person name="Sudianto E."/>
            <person name="Hsu M.H."/>
            <person name="Wu K.P."/>
            <person name="Wang L.N."/>
            <person name="Leebens-Mack J.H."/>
            <person name="Tsai I.J."/>
        </authorList>
    </citation>
    <scope>NUCLEOTIDE SEQUENCE [LARGE SCALE GENOMIC DNA]</scope>
    <source>
        <strain evidence="2">cv. Chaw 1501</strain>
        <tissue evidence="1">Young leaves</tissue>
    </source>
</reference>
<gene>
    <name evidence="1" type="ORF">CKAN_02633000</name>
</gene>
<proteinExistence type="predicted"/>
<dbReference type="GO" id="GO:0007165">
    <property type="term" value="P:signal transduction"/>
    <property type="evidence" value="ECO:0007669"/>
    <property type="project" value="InterPro"/>
</dbReference>
<dbReference type="Proteomes" id="UP000283530">
    <property type="component" value="Unassembled WGS sequence"/>
</dbReference>
<keyword evidence="2" id="KW-1185">Reference proteome</keyword>
<dbReference type="AlphaFoldDB" id="A0A3S3N6R7"/>
<dbReference type="PANTHER" id="PTHR10257">
    <property type="entry name" value="SERINE/THREONINE PROTEIN PHOSPHATASE 2A PP2A REGULATORY SUBUNIT B"/>
    <property type="match status" value="1"/>
</dbReference>
<comment type="caution">
    <text evidence="1">The sequence shown here is derived from an EMBL/GenBank/DDBJ whole genome shotgun (WGS) entry which is preliminary data.</text>
</comment>
<dbReference type="InterPro" id="IPR002554">
    <property type="entry name" value="PP2A_B56"/>
</dbReference>
<dbReference type="Pfam" id="PF01603">
    <property type="entry name" value="B56"/>
    <property type="match status" value="1"/>
</dbReference>
<dbReference type="InterPro" id="IPR011989">
    <property type="entry name" value="ARM-like"/>
</dbReference>
<sequence>MQETVKIGALNLFRVLKTKYLEAFDMEEEETASLEANAMLAKRYIDCSFILRLLDLFDCEDSREREHLEMIFHWI</sequence>
<evidence type="ECO:0000313" key="2">
    <source>
        <dbReference type="Proteomes" id="UP000283530"/>
    </source>
</evidence>
<evidence type="ECO:0000313" key="1">
    <source>
        <dbReference type="EMBL" id="RWR96925.1"/>
    </source>
</evidence>
<dbReference type="Gene3D" id="1.25.10.10">
    <property type="entry name" value="Leucine-rich Repeat Variant"/>
    <property type="match status" value="1"/>
</dbReference>
<dbReference type="PANTHER" id="PTHR10257:SF60">
    <property type="entry name" value="SERINE_THREONINE PROTEIN PHOSPHATASE 2A 55 KDA REGULATORY SUBUNIT B' DELTA ISOFORM"/>
    <property type="match status" value="1"/>
</dbReference>
<dbReference type="OrthoDB" id="10264446at2759"/>
<dbReference type="SUPFAM" id="SSF48371">
    <property type="entry name" value="ARM repeat"/>
    <property type="match status" value="1"/>
</dbReference>